<dbReference type="PANTHER" id="PTHR40622:SF1">
    <property type="match status" value="1"/>
</dbReference>
<feature type="region of interest" description="Disordered" evidence="1">
    <location>
        <begin position="497"/>
        <end position="517"/>
    </location>
</feature>
<feature type="signal peptide" evidence="3">
    <location>
        <begin position="1"/>
        <end position="20"/>
    </location>
</feature>
<reference evidence="5 6" key="1">
    <citation type="journal article" date="2016" name="Genome Biol. Evol.">
        <title>Divergent and convergent evolution of fungal pathogenicity.</title>
        <authorList>
            <person name="Shang Y."/>
            <person name="Xiao G."/>
            <person name="Zheng P."/>
            <person name="Cen K."/>
            <person name="Zhan S."/>
            <person name="Wang C."/>
        </authorList>
    </citation>
    <scope>NUCLEOTIDE SEQUENCE [LARGE SCALE GENOMIC DNA]</scope>
    <source>
        <strain evidence="5 6">RCEF 264</strain>
    </source>
</reference>
<dbReference type="InterPro" id="IPR056145">
    <property type="entry name" value="DUF7728"/>
</dbReference>
<feature type="region of interest" description="Disordered" evidence="1">
    <location>
        <begin position="442"/>
        <end position="485"/>
    </location>
</feature>
<sequence>MLPPKALFAAAALASSTVSALLLPPPIDIAGHTHHIDTADASDRDRPYHDGAAAAAPKLASAFSQHTAVKVACPGCAMSMRVPATHKGDADHGPVNDDHHGKTITMTGVPNHIPLFFSIDQDPERGHDVLLVNFFEIYPDVDVVGRPLHGLQIPDDHVHVPHGAVDAHHHKGDEHHHNDDDNDDNDVLAQVKHRKNRKNRKTHDATSKTKQRHHRHHGKNHGLAVPVPLGYTLHTQTVGRDASNGMEVVALTLQIIEVDNVFVLGIPAVSMRLIRTPEGGLMIAHVDVAATDVAETTPALPSAENNNNGDDRAAALRKQLDACTNVLCRWRAIAAANIRSHGGCGGGGRGGSTSKAAPNTVPHRGHHWEADYHQRHHHHDGDNSGRPLLEHSWTQLLRMFTAHILFPILIGIAGGIFVSLVGMFVGTLLVRFWRLVFRRGRRDNDSSSSSSHALTHGRRHRHHSRRHSMSKEALQEQGGDEEKASLMAADAAAVVAEEQPAADELPPYHDEAPKTDA</sequence>
<feature type="domain" description="DUF7728" evidence="4">
    <location>
        <begin position="66"/>
        <end position="290"/>
    </location>
</feature>
<feature type="compositionally biased region" description="Basic and acidic residues" evidence="1">
    <location>
        <begin position="155"/>
        <end position="179"/>
    </location>
</feature>
<evidence type="ECO:0000256" key="1">
    <source>
        <dbReference type="SAM" id="MobiDB-lite"/>
    </source>
</evidence>
<keyword evidence="2" id="KW-0472">Membrane</keyword>
<dbReference type="EMBL" id="AZHD01000009">
    <property type="protein sequence ID" value="OAA60559.1"/>
    <property type="molecule type" value="Genomic_DNA"/>
</dbReference>
<feature type="chain" id="PRO_5007892559" description="DUF7728 domain-containing protein" evidence="3">
    <location>
        <begin position="21"/>
        <end position="517"/>
    </location>
</feature>
<dbReference type="OrthoDB" id="5409353at2759"/>
<evidence type="ECO:0000256" key="3">
    <source>
        <dbReference type="SAM" id="SignalP"/>
    </source>
</evidence>
<feature type="region of interest" description="Disordered" evidence="1">
    <location>
        <begin position="155"/>
        <end position="226"/>
    </location>
</feature>
<name>A0A167TFW9_9HYPO</name>
<accession>A0A167TFW9</accession>
<evidence type="ECO:0000313" key="5">
    <source>
        <dbReference type="EMBL" id="OAA60559.1"/>
    </source>
</evidence>
<feature type="compositionally biased region" description="Basic and acidic residues" evidence="1">
    <location>
        <begin position="506"/>
        <end position="517"/>
    </location>
</feature>
<feature type="compositionally biased region" description="Basic residues" evidence="1">
    <location>
        <begin position="191"/>
        <end position="201"/>
    </location>
</feature>
<feature type="transmembrane region" description="Helical" evidence="2">
    <location>
        <begin position="404"/>
        <end position="433"/>
    </location>
</feature>
<gene>
    <name evidence="5" type="ORF">SPI_05683</name>
</gene>
<dbReference type="Pfam" id="PF24854">
    <property type="entry name" value="DUF7728"/>
    <property type="match status" value="1"/>
</dbReference>
<proteinExistence type="predicted"/>
<evidence type="ECO:0000313" key="6">
    <source>
        <dbReference type="Proteomes" id="UP000076874"/>
    </source>
</evidence>
<keyword evidence="2" id="KW-0812">Transmembrane</keyword>
<keyword evidence="3" id="KW-0732">Signal</keyword>
<keyword evidence="6" id="KW-1185">Reference proteome</keyword>
<keyword evidence="2" id="KW-1133">Transmembrane helix</keyword>
<dbReference type="AlphaFoldDB" id="A0A167TFW9"/>
<dbReference type="PANTHER" id="PTHR40622">
    <property type="match status" value="1"/>
</dbReference>
<feature type="compositionally biased region" description="Basic residues" evidence="1">
    <location>
        <begin position="209"/>
        <end position="220"/>
    </location>
</feature>
<feature type="compositionally biased region" description="Basic residues" evidence="1">
    <location>
        <begin position="455"/>
        <end position="468"/>
    </location>
</feature>
<evidence type="ECO:0000256" key="2">
    <source>
        <dbReference type="SAM" id="Phobius"/>
    </source>
</evidence>
<organism evidence="5 6">
    <name type="scientific">Niveomyces insectorum RCEF 264</name>
    <dbReference type="NCBI Taxonomy" id="1081102"/>
    <lineage>
        <taxon>Eukaryota</taxon>
        <taxon>Fungi</taxon>
        <taxon>Dikarya</taxon>
        <taxon>Ascomycota</taxon>
        <taxon>Pezizomycotina</taxon>
        <taxon>Sordariomycetes</taxon>
        <taxon>Hypocreomycetidae</taxon>
        <taxon>Hypocreales</taxon>
        <taxon>Cordycipitaceae</taxon>
        <taxon>Niveomyces</taxon>
    </lineage>
</organism>
<feature type="region of interest" description="Disordered" evidence="1">
    <location>
        <begin position="344"/>
        <end position="365"/>
    </location>
</feature>
<dbReference type="Proteomes" id="UP000076874">
    <property type="component" value="Unassembled WGS sequence"/>
</dbReference>
<evidence type="ECO:0000259" key="4">
    <source>
        <dbReference type="Pfam" id="PF24854"/>
    </source>
</evidence>
<comment type="caution">
    <text evidence="5">The sequence shown here is derived from an EMBL/GenBank/DDBJ whole genome shotgun (WGS) entry which is preliminary data.</text>
</comment>
<feature type="compositionally biased region" description="Basic and acidic residues" evidence="1">
    <location>
        <begin position="469"/>
        <end position="484"/>
    </location>
</feature>
<protein>
    <recommendedName>
        <fullName evidence="4">DUF7728 domain-containing protein</fullName>
    </recommendedName>
</protein>